<accession>A0A433DL33</accession>
<gene>
    <name evidence="20" type="ORF">BC936DRAFT_147250</name>
</gene>
<dbReference type="EMBL" id="RBNI01000622">
    <property type="protein sequence ID" value="RUP51582.1"/>
    <property type="molecule type" value="Genomic_DNA"/>
</dbReference>
<evidence type="ECO:0000256" key="10">
    <source>
        <dbReference type="ARBA" id="ARBA00022898"/>
    </source>
</evidence>
<dbReference type="PIRSF" id="PIRSF017689">
    <property type="entry name" value="SepSecS"/>
    <property type="match status" value="1"/>
</dbReference>
<protein>
    <recommendedName>
        <fullName evidence="6 17">O-phosphoseryl-tRNA(Sec) selenium transferase</fullName>
        <ecNumber evidence="5 17">2.9.1.2</ecNumber>
    </recommendedName>
    <alternativeName>
        <fullName evidence="13 17">Selenocysteine synthase</fullName>
    </alternativeName>
    <alternativeName>
        <fullName evidence="14 17">Selenocysteinyl-tRNA(Sec) synthase</fullName>
    </alternativeName>
    <alternativeName>
        <fullName evidence="15 17">Sep-tRNA:Sec-tRNA synthase</fullName>
    </alternativeName>
</protein>
<evidence type="ECO:0000256" key="11">
    <source>
        <dbReference type="ARBA" id="ARBA00022917"/>
    </source>
</evidence>
<keyword evidence="8 17" id="KW-0808">Transferase</keyword>
<evidence type="ECO:0000313" key="20">
    <source>
        <dbReference type="EMBL" id="RUP51582.1"/>
    </source>
</evidence>
<feature type="binding site" evidence="18">
    <location>
        <position position="67"/>
    </location>
    <ligand>
        <name>substrate</name>
    </ligand>
</feature>
<dbReference type="Pfam" id="PF05889">
    <property type="entry name" value="SepSecS"/>
    <property type="match status" value="2"/>
</dbReference>
<evidence type="ECO:0000256" key="12">
    <source>
        <dbReference type="ARBA" id="ARBA00023266"/>
    </source>
</evidence>
<evidence type="ECO:0000256" key="4">
    <source>
        <dbReference type="ARBA" id="ARBA00007037"/>
    </source>
</evidence>
<evidence type="ECO:0000256" key="17">
    <source>
        <dbReference type="PIRNR" id="PIRNR017689"/>
    </source>
</evidence>
<evidence type="ECO:0000256" key="16">
    <source>
        <dbReference type="ARBA" id="ARBA00048808"/>
    </source>
</evidence>
<dbReference type="GO" id="GO:0098621">
    <property type="term" value="F:O-phosphoseryl-tRNA(Sec) selenium transferase activity"/>
    <property type="evidence" value="ECO:0007669"/>
    <property type="project" value="UniProtKB-EC"/>
</dbReference>
<evidence type="ECO:0000256" key="2">
    <source>
        <dbReference type="ARBA" id="ARBA00002552"/>
    </source>
</evidence>
<dbReference type="OrthoDB" id="10263545at2759"/>
<keyword evidence="7 17" id="KW-0820">tRNA-binding</keyword>
<comment type="pathway">
    <text evidence="3 17">Aminoacyl-tRNA biosynthesis; selenocysteinyl-tRNA(Sec) biosynthesis; selenocysteinyl-tRNA(Sec) from L-seryl-tRNA(Sec) (archaeal/eukaryal route): step 2/2.</text>
</comment>
<comment type="subcellular location">
    <subcellularLocation>
        <location evidence="17">Cytoplasm</location>
    </subcellularLocation>
</comment>
<dbReference type="GO" id="GO:0005737">
    <property type="term" value="C:cytoplasm"/>
    <property type="evidence" value="ECO:0007669"/>
    <property type="project" value="UniProtKB-SubCell"/>
</dbReference>
<dbReference type="SUPFAM" id="SSF53383">
    <property type="entry name" value="PLP-dependent transferases"/>
    <property type="match status" value="1"/>
</dbReference>
<evidence type="ECO:0000256" key="1">
    <source>
        <dbReference type="ARBA" id="ARBA00001933"/>
    </source>
</evidence>
<evidence type="ECO:0000256" key="3">
    <source>
        <dbReference type="ARBA" id="ARBA00004822"/>
    </source>
</evidence>
<evidence type="ECO:0000256" key="15">
    <source>
        <dbReference type="ARBA" id="ARBA00032693"/>
    </source>
</evidence>
<evidence type="ECO:0000256" key="19">
    <source>
        <dbReference type="PIRSR" id="PIRSR017689-50"/>
    </source>
</evidence>
<keyword evidence="12 17" id="KW-0711">Selenium</keyword>
<dbReference type="GO" id="GO:0001717">
    <property type="term" value="P:conversion of seryl-tRNAsec to selenocys-tRNAsec"/>
    <property type="evidence" value="ECO:0007669"/>
    <property type="project" value="UniProtKB-UniRule"/>
</dbReference>
<feature type="binding site" evidence="18">
    <location>
        <position position="327"/>
    </location>
    <ligand>
        <name>substrate</name>
    </ligand>
</feature>
<keyword evidence="10 17" id="KW-0663">Pyridoxal phosphate</keyword>
<evidence type="ECO:0000256" key="7">
    <source>
        <dbReference type="ARBA" id="ARBA00022555"/>
    </source>
</evidence>
<evidence type="ECO:0000256" key="5">
    <source>
        <dbReference type="ARBA" id="ARBA00012464"/>
    </source>
</evidence>
<evidence type="ECO:0000256" key="18">
    <source>
        <dbReference type="PIRSR" id="PIRSR017689-1"/>
    </source>
</evidence>
<comment type="similarity">
    <text evidence="4 17">Belongs to the SepSecS family.</text>
</comment>
<dbReference type="InterPro" id="IPR008829">
    <property type="entry name" value="SepSecS/SepCysS"/>
</dbReference>
<feature type="modified residue" description="N6-(pyridoxal phosphate)lysine" evidence="19">
    <location>
        <position position="298"/>
    </location>
</feature>
<keyword evidence="11 17" id="KW-0648">Protein biosynthesis</keyword>
<dbReference type="UniPathway" id="UPA00906">
    <property type="reaction ID" value="UER00898"/>
</dbReference>
<name>A0A433DL33_9FUNG</name>
<evidence type="ECO:0000256" key="9">
    <source>
        <dbReference type="ARBA" id="ARBA00022884"/>
    </source>
</evidence>
<dbReference type="AlphaFoldDB" id="A0A433DL33"/>
<feature type="binding site" evidence="18">
    <location>
        <position position="285"/>
    </location>
    <ligand>
        <name>tRNA</name>
        <dbReference type="ChEBI" id="CHEBI:17843"/>
    </ligand>
</feature>
<comment type="cofactor">
    <cofactor evidence="1 17">
        <name>pyridoxal 5'-phosphate</name>
        <dbReference type="ChEBI" id="CHEBI:597326"/>
    </cofactor>
</comment>
<organism evidence="20 21">
    <name type="scientific">Jimgerdemannia flammicorona</name>
    <dbReference type="NCBI Taxonomy" id="994334"/>
    <lineage>
        <taxon>Eukaryota</taxon>
        <taxon>Fungi</taxon>
        <taxon>Fungi incertae sedis</taxon>
        <taxon>Mucoromycota</taxon>
        <taxon>Mucoromycotina</taxon>
        <taxon>Endogonomycetes</taxon>
        <taxon>Endogonales</taxon>
        <taxon>Endogonaceae</taxon>
        <taxon>Jimgerdemannia</taxon>
    </lineage>
</organism>
<comment type="catalytic activity">
    <reaction evidence="16 17">
        <text>O-phospho-L-seryl-tRNA(Sec) + selenophosphate + H2O = L-selenocysteinyl-tRNA(Sec) + 2 phosphate</text>
        <dbReference type="Rhea" id="RHEA:25041"/>
        <dbReference type="Rhea" id="RHEA-COMP:9743"/>
        <dbReference type="Rhea" id="RHEA-COMP:9947"/>
        <dbReference type="ChEBI" id="CHEBI:15377"/>
        <dbReference type="ChEBI" id="CHEBI:16144"/>
        <dbReference type="ChEBI" id="CHEBI:43474"/>
        <dbReference type="ChEBI" id="CHEBI:78551"/>
        <dbReference type="ChEBI" id="CHEBI:78573"/>
        <dbReference type="EC" id="2.9.1.2"/>
    </reaction>
</comment>
<dbReference type="InterPro" id="IPR015421">
    <property type="entry name" value="PyrdxlP-dep_Trfase_major"/>
</dbReference>
<feature type="binding site" evidence="18">
    <location>
        <position position="75"/>
    </location>
    <ligand>
        <name>pyridoxal 5'-phosphate</name>
        <dbReference type="ChEBI" id="CHEBI:597326"/>
    </ligand>
</feature>
<sequence>MHVGPVPYMHIQATWASASARRGLPARSSRGDITGRQLVPGFKSFTLKPSQHVSLCPFHRLGHGIGRSGDIGEVQPKAAGSSLIQKLTNYMVLDAIRIAGATKQAAAACLVLPMATGMSLVLALRALKERRGPEAKYVIWPRMDQRSCFKAILTAGRLIDRFRCTPRSFVGHSFTSAPEIPFPPYPNSDLAPERKKGLVPLVIPNLIDGDQVCTDLTAVERAIAEHGADSIVSIFTTTSCFAPRVPDSLVPISKLCATHGLPHLVNNAYGLASPRCMNAVSEACKRGRVDLYVQSTDKNFLVPVGGAIVAGPDKGLVEEVGRMYPGRASMSPILDVFITLLTLGADGYRGLLRERKEMFVHLRQRLDEVAARLGTRVLETPLNDISIAFSLAPFDEPPLDSPAEVKVPIAVDRVEQHVDDPSPPSTKPHKPVTFLGSMLFSRFVSGTRFVYACTRISLRSFPISHQSSAPRPQGRPHPRN</sequence>
<dbReference type="Gene3D" id="3.40.640.10">
    <property type="entry name" value="Type I PLP-dependent aspartate aminotransferase-like (Major domain)"/>
    <property type="match status" value="1"/>
</dbReference>
<dbReference type="GO" id="GO:0000049">
    <property type="term" value="F:tRNA binding"/>
    <property type="evidence" value="ECO:0007669"/>
    <property type="project" value="UniProtKB-UniRule"/>
</dbReference>
<dbReference type="PANTHER" id="PTHR12944:SF2">
    <property type="entry name" value="O-PHOSPHOSERYL-TRNA(SEC) SELENIUM TRANSFERASE"/>
    <property type="match status" value="1"/>
</dbReference>
<dbReference type="InterPro" id="IPR015424">
    <property type="entry name" value="PyrdxlP-dep_Trfase"/>
</dbReference>
<comment type="function">
    <text evidence="2 17">Converts O-phosphoseryl-tRNA(Sec) to selenocysteinyl-tRNA(Sec) required for selenoprotein biosynthesis.</text>
</comment>
<reference evidence="20 21" key="1">
    <citation type="journal article" date="2018" name="New Phytol.">
        <title>Phylogenomics of Endogonaceae and evolution of mycorrhizas within Mucoromycota.</title>
        <authorList>
            <person name="Chang Y."/>
            <person name="Desiro A."/>
            <person name="Na H."/>
            <person name="Sandor L."/>
            <person name="Lipzen A."/>
            <person name="Clum A."/>
            <person name="Barry K."/>
            <person name="Grigoriev I.V."/>
            <person name="Martin F.M."/>
            <person name="Stajich J.E."/>
            <person name="Smith M.E."/>
            <person name="Bonito G."/>
            <person name="Spatafora J.W."/>
        </authorList>
    </citation>
    <scope>NUCLEOTIDE SEQUENCE [LARGE SCALE GENOMIC DNA]</scope>
    <source>
        <strain evidence="20 21">GMNB39</strain>
    </source>
</reference>
<evidence type="ECO:0000256" key="8">
    <source>
        <dbReference type="ARBA" id="ARBA00022679"/>
    </source>
</evidence>
<dbReference type="EC" id="2.9.1.2" evidence="5 17"/>
<keyword evidence="21" id="KW-1185">Reference proteome</keyword>
<keyword evidence="17" id="KW-0963">Cytoplasm</keyword>
<dbReference type="NCBIfam" id="TIGR03531">
    <property type="entry name" value="selenium_SpcS"/>
    <property type="match status" value="1"/>
</dbReference>
<evidence type="ECO:0000256" key="6">
    <source>
        <dbReference type="ARBA" id="ARBA00021963"/>
    </source>
</evidence>
<evidence type="ECO:0000313" key="21">
    <source>
        <dbReference type="Proteomes" id="UP000268093"/>
    </source>
</evidence>
<dbReference type="GO" id="GO:0001514">
    <property type="term" value="P:selenocysteine incorporation"/>
    <property type="evidence" value="ECO:0007669"/>
    <property type="project" value="TreeGrafter"/>
</dbReference>
<dbReference type="InterPro" id="IPR019872">
    <property type="entry name" value="Sec-tRNA_Se_transferase"/>
</dbReference>
<evidence type="ECO:0000256" key="13">
    <source>
        <dbReference type="ARBA" id="ARBA00030669"/>
    </source>
</evidence>
<dbReference type="PANTHER" id="PTHR12944">
    <property type="entry name" value="SOLUBLE LIVER ANTIGEN/LIVER PANCREAS ANTIGEN"/>
    <property type="match status" value="1"/>
</dbReference>
<dbReference type="Proteomes" id="UP000268093">
    <property type="component" value="Unassembled WGS sequence"/>
</dbReference>
<keyword evidence="9 17" id="KW-0694">RNA-binding</keyword>
<comment type="caution">
    <text evidence="20">The sequence shown here is derived from an EMBL/GenBank/DDBJ whole genome shotgun (WGS) entry which is preliminary data.</text>
</comment>
<feature type="binding site" evidence="18">
    <location>
        <position position="68"/>
    </location>
    <ligand>
        <name>substrate</name>
    </ligand>
</feature>
<evidence type="ECO:0000256" key="14">
    <source>
        <dbReference type="ARBA" id="ARBA00032048"/>
    </source>
</evidence>
<proteinExistence type="inferred from homology"/>